<sequence length="120" mass="13615">MKRFALLFLIAAVFIGCSDRDDNLEGVNIRIKNESNVIFDTVQVGSDEMIHENIGPDEYSGYLEYETAYSYAYINIMVGEENYVFQPIDFVGETPLENGFYTYGLSIPEEGDVVLNFIVD</sequence>
<proteinExistence type="predicted"/>
<name>A0A1M5DDV2_9FLAO</name>
<dbReference type="PROSITE" id="PS51257">
    <property type="entry name" value="PROKAR_LIPOPROTEIN"/>
    <property type="match status" value="1"/>
</dbReference>
<dbReference type="EMBL" id="FQUX01000006">
    <property type="protein sequence ID" value="SHF65258.1"/>
    <property type="molecule type" value="Genomic_DNA"/>
</dbReference>
<dbReference type="Proteomes" id="UP000184406">
    <property type="component" value="Unassembled WGS sequence"/>
</dbReference>
<dbReference type="OrthoDB" id="980950at2"/>
<reference evidence="2" key="1">
    <citation type="submission" date="2016-11" db="EMBL/GenBank/DDBJ databases">
        <authorList>
            <person name="Varghese N."/>
            <person name="Submissions S."/>
        </authorList>
    </citation>
    <scope>NUCLEOTIDE SEQUENCE [LARGE SCALE GENOMIC DNA]</scope>
    <source>
        <strain evidence="2">DSM 17539</strain>
    </source>
</reference>
<protein>
    <submittedName>
        <fullName evidence="1">Uncharacterized protein</fullName>
    </submittedName>
</protein>
<organism evidence="1 2">
    <name type="scientific">Arenibacter palladensis</name>
    <dbReference type="NCBI Taxonomy" id="237373"/>
    <lineage>
        <taxon>Bacteria</taxon>
        <taxon>Pseudomonadati</taxon>
        <taxon>Bacteroidota</taxon>
        <taxon>Flavobacteriia</taxon>
        <taxon>Flavobacteriales</taxon>
        <taxon>Flavobacteriaceae</taxon>
        <taxon>Arenibacter</taxon>
    </lineage>
</organism>
<keyword evidence="2" id="KW-1185">Reference proteome</keyword>
<dbReference type="AlphaFoldDB" id="A0A1M5DDV2"/>
<gene>
    <name evidence="1" type="ORF">SAMN03080594_10651</name>
</gene>
<dbReference type="RefSeq" id="WP_072863340.1">
    <property type="nucleotide sequence ID" value="NZ_FQUX01000006.1"/>
</dbReference>
<evidence type="ECO:0000313" key="2">
    <source>
        <dbReference type="Proteomes" id="UP000184406"/>
    </source>
</evidence>
<evidence type="ECO:0000313" key="1">
    <source>
        <dbReference type="EMBL" id="SHF65258.1"/>
    </source>
</evidence>
<accession>A0A1M5DDV2</accession>